<name>M4ZEL3_9BRAD</name>
<dbReference type="EMBL" id="AP012603">
    <property type="protein sequence ID" value="BAM92287.1"/>
    <property type="molecule type" value="Genomic_DNA"/>
</dbReference>
<evidence type="ECO:0000256" key="1">
    <source>
        <dbReference type="SAM" id="SignalP"/>
    </source>
</evidence>
<dbReference type="Proteomes" id="UP000011841">
    <property type="component" value="Chromosome"/>
</dbReference>
<keyword evidence="1" id="KW-0732">Signal</keyword>
<proteinExistence type="predicted"/>
<feature type="signal peptide" evidence="1">
    <location>
        <begin position="1"/>
        <end position="22"/>
    </location>
</feature>
<dbReference type="AlphaFoldDB" id="M4ZEL3"/>
<protein>
    <submittedName>
        <fullName evidence="2">Uncharacterized protein</fullName>
    </submittedName>
</protein>
<gene>
    <name evidence="2" type="ORF">S58_63130</name>
</gene>
<accession>M4ZEL3</accession>
<dbReference type="KEGG" id="aol:S58_63130"/>
<feature type="chain" id="PRO_5004061839" evidence="1">
    <location>
        <begin position="23"/>
        <end position="79"/>
    </location>
</feature>
<organism evidence="2 3">
    <name type="scientific">Bradyrhizobium oligotrophicum S58</name>
    <dbReference type="NCBI Taxonomy" id="1245469"/>
    <lineage>
        <taxon>Bacteria</taxon>
        <taxon>Pseudomonadati</taxon>
        <taxon>Pseudomonadota</taxon>
        <taxon>Alphaproteobacteria</taxon>
        <taxon>Hyphomicrobiales</taxon>
        <taxon>Nitrobacteraceae</taxon>
        <taxon>Bradyrhizobium</taxon>
    </lineage>
</organism>
<dbReference type="HOGENOM" id="CLU_2599130_0_0_5"/>
<sequence>MERFTFLGVAVLVLAAATPAAARSPNAFAPTYAAPTPVQTGESEAACIRRQMQITDPVSKIHIQEGDARRFCSRSRNRR</sequence>
<reference evidence="2 3" key="1">
    <citation type="journal article" date="2013" name="Appl. Environ. Microbiol.">
        <title>Genome analysis suggests that the soil oligotrophic bacterium Agromonas oligotrophica (Bradyrhizobium oligotrophicum) is a nitrogen-fixing symbiont of Aeschynomene indica.</title>
        <authorList>
            <person name="Okubo T."/>
            <person name="Fukushima S."/>
            <person name="Itakura M."/>
            <person name="Oshima K."/>
            <person name="Longtonglang A."/>
            <person name="Teaumroong N."/>
            <person name="Mitsui H."/>
            <person name="Hattori M."/>
            <person name="Hattori R."/>
            <person name="Hattori T."/>
            <person name="Minamisawa K."/>
        </authorList>
    </citation>
    <scope>NUCLEOTIDE SEQUENCE [LARGE SCALE GENOMIC DNA]</scope>
    <source>
        <strain evidence="2 3">S58</strain>
    </source>
</reference>
<evidence type="ECO:0000313" key="3">
    <source>
        <dbReference type="Proteomes" id="UP000011841"/>
    </source>
</evidence>
<evidence type="ECO:0000313" key="2">
    <source>
        <dbReference type="EMBL" id="BAM92287.1"/>
    </source>
</evidence>
<keyword evidence="3" id="KW-1185">Reference proteome</keyword>